<keyword evidence="7" id="KW-0496">Mitochondrion</keyword>
<name>A0A9W5YRV6_9EURO</name>
<dbReference type="Gene3D" id="3.30.420.40">
    <property type="match status" value="2"/>
</dbReference>
<dbReference type="InterPro" id="IPR022450">
    <property type="entry name" value="TsaD"/>
</dbReference>
<comment type="catalytic activity">
    <reaction evidence="6 7">
        <text>L-threonylcarbamoyladenylate + adenosine(37) in tRNA = N(6)-L-threonylcarbamoyladenosine(37) in tRNA + AMP + H(+)</text>
        <dbReference type="Rhea" id="RHEA:37059"/>
        <dbReference type="Rhea" id="RHEA-COMP:10162"/>
        <dbReference type="Rhea" id="RHEA-COMP:10163"/>
        <dbReference type="ChEBI" id="CHEBI:15378"/>
        <dbReference type="ChEBI" id="CHEBI:73682"/>
        <dbReference type="ChEBI" id="CHEBI:74411"/>
        <dbReference type="ChEBI" id="CHEBI:74418"/>
        <dbReference type="ChEBI" id="CHEBI:456215"/>
        <dbReference type="EC" id="2.3.1.234"/>
    </reaction>
</comment>
<feature type="compositionally biased region" description="Polar residues" evidence="8">
    <location>
        <begin position="15"/>
        <end position="29"/>
    </location>
</feature>
<reference evidence="10" key="1">
    <citation type="submission" date="2022-07" db="EMBL/GenBank/DDBJ databases">
        <title>Taxonomy of Aspergillus series Nigri: significant species reduction supported by multi-species coalescent approaches.</title>
        <authorList>
            <person name="Bian C."/>
            <person name="Kusuya Y."/>
            <person name="Sklenar F."/>
            <person name="D'hooge E."/>
            <person name="Yaguchi T."/>
            <person name="Takahashi H."/>
            <person name="Hubka V."/>
        </authorList>
    </citation>
    <scope>NUCLEOTIDE SEQUENCE</scope>
    <source>
        <strain evidence="10">CBS 733.88</strain>
    </source>
</reference>
<dbReference type="InterPro" id="IPR043129">
    <property type="entry name" value="ATPase_NBD"/>
</dbReference>
<dbReference type="AlphaFoldDB" id="A0A9W5YRV6"/>
<dbReference type="InterPro" id="IPR017860">
    <property type="entry name" value="Peptidase_M22_CS"/>
</dbReference>
<evidence type="ECO:0000256" key="5">
    <source>
        <dbReference type="ARBA" id="ARBA00023315"/>
    </source>
</evidence>
<dbReference type="EC" id="2.3.1.234" evidence="1"/>
<feature type="domain" description="Gcp-like" evidence="9">
    <location>
        <begin position="362"/>
        <end position="590"/>
    </location>
</feature>
<comment type="function">
    <text evidence="7">Required for the formation of a threonylcarbamoyl group on adenosine at position 37 (t(6)A37) in mitochondrial tRNAs that read codons beginning with adenine. Probably involved in the transfer of the threonylcarbamoyl moiety of threonylcarbamoyl-AMP (TC-AMP) to the N6 group of A37. Involved in mitochondrial genome maintenance.</text>
</comment>
<keyword evidence="3 7" id="KW-0819">tRNA processing</keyword>
<dbReference type="PRINTS" id="PR00789">
    <property type="entry name" value="OSIALOPTASE"/>
</dbReference>
<evidence type="ECO:0000259" key="9">
    <source>
        <dbReference type="Pfam" id="PF00814"/>
    </source>
</evidence>
<comment type="cofactor">
    <cofactor evidence="7">
        <name>a divalent metal cation</name>
        <dbReference type="ChEBI" id="CHEBI:60240"/>
    </cofactor>
    <text evidence="7">Binds 1 divalent metal cation per subunit.</text>
</comment>
<gene>
    <name evidence="10" type="ORF">AbraCBS73388_006594</name>
</gene>
<evidence type="ECO:0000313" key="11">
    <source>
        <dbReference type="Proteomes" id="UP001143548"/>
    </source>
</evidence>
<sequence length="638" mass="70449">MIARNARPKLSLCTSAAQNTSRQPLSLKSPSAIPRTPISPASPSAKRFSSFQIPSHAYTNSCSSKSILKKHSGASSHAEKRIQFKGTPTVHCVTPIENPEEYYGTYTKLTRDERRWMASEESFDTPRSLRPPRPDAVVISRSGIWSATTAREFPPQHYAKACVLLRGGVFYLEAAAGCSHLPSKRPGALKLVRPEPNLRDSKLTNCFDPFSDDTSVAIVEKESNAVQIHFLDKVTCDTSAYQGIHPVVALESHQENIASLVHKALAHLPVAKHEKQQTINVSSDSELRRKPDFVCATRGPGFRSNLFVGLDTGKALSVAWQVPFVGVHHMQAHLLTPRLVSCMNRGQTQENSQDVTASEQPITPEFPFLSILASGGHTMLVKSSSITDHEIMASTVDRALGEALDKASREIIPPFLLQTSKSTMYGKLLEEFAFPNGKADYADYQAPKSRHDELIPRENPWGWSFTEPWAHSRQLQYSFCFIGSTLARIFSAREAAGQTISHEERIALAREAMRTSFEHLASRTIMALESLAKQGPEKEVKTLVVSGGVAANQFLMTVLRSFLDARGFGHVGLVAPPPYLCTDNAAMIAWAGMEMFEAGWRTNLTSRAIRKWSLDPREGDGGVLGPFGWERAEDHFVQ</sequence>
<dbReference type="GO" id="GO:0061711">
    <property type="term" value="F:tRNA N(6)-L-threonylcarbamoyladenine synthase activity"/>
    <property type="evidence" value="ECO:0007669"/>
    <property type="project" value="UniProtKB-EC"/>
</dbReference>
<dbReference type="Pfam" id="PF00814">
    <property type="entry name" value="TsaD"/>
    <property type="match status" value="2"/>
</dbReference>
<keyword evidence="4 7" id="KW-0479">Metal-binding</keyword>
<dbReference type="GO" id="GO:0046872">
    <property type="term" value="F:metal ion binding"/>
    <property type="evidence" value="ECO:0007669"/>
    <property type="project" value="UniProtKB-KW"/>
</dbReference>
<evidence type="ECO:0000256" key="2">
    <source>
        <dbReference type="ARBA" id="ARBA00022679"/>
    </source>
</evidence>
<evidence type="ECO:0000256" key="1">
    <source>
        <dbReference type="ARBA" id="ARBA00012156"/>
    </source>
</evidence>
<evidence type="ECO:0000256" key="7">
    <source>
        <dbReference type="HAMAP-Rule" id="MF_03179"/>
    </source>
</evidence>
<dbReference type="HAMAP" id="MF_01445">
    <property type="entry name" value="TsaD"/>
    <property type="match status" value="1"/>
</dbReference>
<proteinExistence type="inferred from homology"/>
<dbReference type="PROSITE" id="PS01016">
    <property type="entry name" value="GLYCOPROTEASE"/>
    <property type="match status" value="1"/>
</dbReference>
<evidence type="ECO:0000256" key="8">
    <source>
        <dbReference type="SAM" id="MobiDB-lite"/>
    </source>
</evidence>
<dbReference type="InterPro" id="IPR000905">
    <property type="entry name" value="Gcp-like_dom"/>
</dbReference>
<evidence type="ECO:0000256" key="3">
    <source>
        <dbReference type="ARBA" id="ARBA00022694"/>
    </source>
</evidence>
<evidence type="ECO:0000256" key="6">
    <source>
        <dbReference type="ARBA" id="ARBA00048117"/>
    </source>
</evidence>
<feature type="region of interest" description="Disordered" evidence="8">
    <location>
        <begin position="15"/>
        <end position="46"/>
    </location>
</feature>
<dbReference type="SUPFAM" id="SSF53067">
    <property type="entry name" value="Actin-like ATPase domain"/>
    <property type="match status" value="2"/>
</dbReference>
<keyword evidence="2 7" id="KW-0808">Transferase</keyword>
<dbReference type="EMBL" id="BROQ01000034">
    <property type="protein sequence ID" value="GKZ20956.1"/>
    <property type="molecule type" value="Genomic_DNA"/>
</dbReference>
<dbReference type="GO" id="GO:0072670">
    <property type="term" value="P:mitochondrial tRNA threonylcarbamoyladenosine modification"/>
    <property type="evidence" value="ECO:0007669"/>
    <property type="project" value="TreeGrafter"/>
</dbReference>
<keyword evidence="5 7" id="KW-0012">Acyltransferase</keyword>
<dbReference type="Proteomes" id="UP001143548">
    <property type="component" value="Unassembled WGS sequence"/>
</dbReference>
<dbReference type="GO" id="GO:0005739">
    <property type="term" value="C:mitochondrion"/>
    <property type="evidence" value="ECO:0007669"/>
    <property type="project" value="UniProtKB-SubCell"/>
</dbReference>
<comment type="caution">
    <text evidence="10">The sequence shown here is derived from an EMBL/GenBank/DDBJ whole genome shotgun (WGS) entry which is preliminary data.</text>
</comment>
<evidence type="ECO:0000313" key="10">
    <source>
        <dbReference type="EMBL" id="GKZ20956.1"/>
    </source>
</evidence>
<evidence type="ECO:0000256" key="4">
    <source>
        <dbReference type="ARBA" id="ARBA00022723"/>
    </source>
</evidence>
<accession>A0A9W5YRV6</accession>
<comment type="similarity">
    <text evidence="7">Belongs to the KAE1 / TsaD family.</text>
</comment>
<comment type="subunit">
    <text evidence="7">Homodimer.</text>
</comment>
<feature type="domain" description="Gcp-like" evidence="9">
    <location>
        <begin position="239"/>
        <end position="340"/>
    </location>
</feature>
<dbReference type="InterPro" id="IPR017861">
    <property type="entry name" value="KAE1/TsaD"/>
</dbReference>
<dbReference type="FunFam" id="3.30.420.40:FF:000252">
    <property type="entry name" value="tRNA N6-adenosine threonylcarbamoyltransferase, mitochondrial"/>
    <property type="match status" value="1"/>
</dbReference>
<organism evidence="10 11">
    <name type="scientific">Aspergillus brasiliensis</name>
    <dbReference type="NCBI Taxonomy" id="319629"/>
    <lineage>
        <taxon>Eukaryota</taxon>
        <taxon>Fungi</taxon>
        <taxon>Dikarya</taxon>
        <taxon>Ascomycota</taxon>
        <taxon>Pezizomycotina</taxon>
        <taxon>Eurotiomycetes</taxon>
        <taxon>Eurotiomycetidae</taxon>
        <taxon>Eurotiales</taxon>
        <taxon>Aspergillaceae</taxon>
        <taxon>Aspergillus</taxon>
        <taxon>Aspergillus subgen. Circumdati</taxon>
    </lineage>
</organism>
<comment type="subcellular location">
    <subcellularLocation>
        <location evidence="7">Mitochondrion</location>
    </subcellularLocation>
</comment>
<protein>
    <recommendedName>
        <fullName evidence="1">N(6)-L-threonylcarbamoyladenine synthase</fullName>
        <ecNumber evidence="1">2.3.1.234</ecNumber>
    </recommendedName>
</protein>
<dbReference type="PANTHER" id="PTHR11735">
    <property type="entry name" value="TRNA N6-ADENOSINE THREONYLCARBAMOYLTRANSFERASE"/>
    <property type="match status" value="1"/>
</dbReference>
<dbReference type="PANTHER" id="PTHR11735:SF6">
    <property type="entry name" value="TRNA N6-ADENOSINE THREONYLCARBAMOYLTRANSFERASE, MITOCHONDRIAL"/>
    <property type="match status" value="1"/>
</dbReference>